<proteinExistence type="predicted"/>
<organism evidence="2 3">
    <name type="scientific">Toxocara canis</name>
    <name type="common">Canine roundworm</name>
    <dbReference type="NCBI Taxonomy" id="6265"/>
    <lineage>
        <taxon>Eukaryota</taxon>
        <taxon>Metazoa</taxon>
        <taxon>Ecdysozoa</taxon>
        <taxon>Nematoda</taxon>
        <taxon>Chromadorea</taxon>
        <taxon>Rhabditida</taxon>
        <taxon>Spirurina</taxon>
        <taxon>Ascaridomorpha</taxon>
        <taxon>Ascaridoidea</taxon>
        <taxon>Toxocaridae</taxon>
        <taxon>Toxocara</taxon>
    </lineage>
</organism>
<keyword evidence="3" id="KW-1185">Reference proteome</keyword>
<evidence type="ECO:0000313" key="3">
    <source>
        <dbReference type="Proteomes" id="UP000031036"/>
    </source>
</evidence>
<sequence>EMVTAGRLRTDPQARMRRRSTRRRISNTQRATDFNLFVNKRFQCISTVTFSLMPNLFIIIEQLNWCYLGAILKPANI</sequence>
<protein>
    <submittedName>
        <fullName evidence="2">Uncharacterized protein</fullName>
    </submittedName>
</protein>
<feature type="region of interest" description="Disordered" evidence="1">
    <location>
        <begin position="1"/>
        <end position="23"/>
    </location>
</feature>
<dbReference type="AlphaFoldDB" id="A0A0B2VKW2"/>
<evidence type="ECO:0000313" key="2">
    <source>
        <dbReference type="EMBL" id="KHN82213.1"/>
    </source>
</evidence>
<reference evidence="2 3" key="1">
    <citation type="submission" date="2014-11" db="EMBL/GenBank/DDBJ databases">
        <title>Genetic blueprint of the zoonotic pathogen Toxocara canis.</title>
        <authorList>
            <person name="Zhu X.-Q."/>
            <person name="Korhonen P.K."/>
            <person name="Cai H."/>
            <person name="Young N.D."/>
            <person name="Nejsum P."/>
            <person name="von Samson-Himmelstjerna G."/>
            <person name="Boag P.R."/>
            <person name="Tan P."/>
            <person name="Li Q."/>
            <person name="Min J."/>
            <person name="Yang Y."/>
            <person name="Wang X."/>
            <person name="Fang X."/>
            <person name="Hall R.S."/>
            <person name="Hofmann A."/>
            <person name="Sternberg P.W."/>
            <person name="Jex A.R."/>
            <person name="Gasser R.B."/>
        </authorList>
    </citation>
    <scope>NUCLEOTIDE SEQUENCE [LARGE SCALE GENOMIC DNA]</scope>
    <source>
        <strain evidence="2">PN_DK_2014</strain>
    </source>
</reference>
<dbReference type="Proteomes" id="UP000031036">
    <property type="component" value="Unassembled WGS sequence"/>
</dbReference>
<dbReference type="EMBL" id="JPKZ01001394">
    <property type="protein sequence ID" value="KHN82213.1"/>
    <property type="molecule type" value="Genomic_DNA"/>
</dbReference>
<evidence type="ECO:0000256" key="1">
    <source>
        <dbReference type="SAM" id="MobiDB-lite"/>
    </source>
</evidence>
<gene>
    <name evidence="2" type="ORF">Tcan_09016</name>
</gene>
<comment type="caution">
    <text evidence="2">The sequence shown here is derived from an EMBL/GenBank/DDBJ whole genome shotgun (WGS) entry which is preliminary data.</text>
</comment>
<name>A0A0B2VKW2_TOXCA</name>
<accession>A0A0B2VKW2</accession>
<feature type="non-terminal residue" evidence="2">
    <location>
        <position position="1"/>
    </location>
</feature>